<feature type="chain" id="PRO_5032762190" evidence="1">
    <location>
        <begin position="20"/>
        <end position="462"/>
    </location>
</feature>
<evidence type="ECO:0000256" key="1">
    <source>
        <dbReference type="SAM" id="SignalP"/>
    </source>
</evidence>
<comment type="caution">
    <text evidence="2">The sequence shown here is derived from an EMBL/GenBank/DDBJ whole genome shotgun (WGS) entry which is preliminary data.</text>
</comment>
<sequence>VVIALVVAILLSRFGDLLLHGCRVSRAGQSADIDKLPQALLDQEEQLRSSLGQFGILEMFLACSHREDVAWSGGDVVSCVVFTFFVKVSLWVTSDQVKLLLTHLHCVGYPRFCVSQPHVFVVFGVCPDNCVVPLRSVSSVLDTLTPVLELYVQLRERRQRAATCVELVLRLVACSALVVEGVVLVGLHSSLACACGAAVGPFIRDYETERYLFLVVHCVPVFFGVVVKLCSVEVAWFCACDRDKGLRRVTVATALVVVISLSRFGGLHLLGCCVSCAGQSADINKLPQALLDQEELLRSSLGRFGILEVFLARSHCEDVAWSGGDAVPCVVFAFFIKTSVRSREAEWIWSLIGHKYPGPSQSESERQSESRLLSPRDGSSLLGFFWVGSALVVPCSEGRPSLPAVPRVDSNLTYFCILARRSERLTGGFLAMEATNGALEQTFVKMLMAVLRSRSTTFMISS</sequence>
<dbReference type="Proteomes" id="UP000652761">
    <property type="component" value="Unassembled WGS sequence"/>
</dbReference>
<organism evidence="2 3">
    <name type="scientific">Colocasia esculenta</name>
    <name type="common">Wild taro</name>
    <name type="synonym">Arum esculentum</name>
    <dbReference type="NCBI Taxonomy" id="4460"/>
    <lineage>
        <taxon>Eukaryota</taxon>
        <taxon>Viridiplantae</taxon>
        <taxon>Streptophyta</taxon>
        <taxon>Embryophyta</taxon>
        <taxon>Tracheophyta</taxon>
        <taxon>Spermatophyta</taxon>
        <taxon>Magnoliopsida</taxon>
        <taxon>Liliopsida</taxon>
        <taxon>Araceae</taxon>
        <taxon>Aroideae</taxon>
        <taxon>Colocasieae</taxon>
        <taxon>Colocasia</taxon>
    </lineage>
</organism>
<keyword evidence="1" id="KW-0732">Signal</keyword>
<feature type="non-terminal residue" evidence="2">
    <location>
        <position position="1"/>
    </location>
</feature>
<reference evidence="2" key="1">
    <citation type="submission" date="2017-07" db="EMBL/GenBank/DDBJ databases">
        <title>Taro Niue Genome Assembly and Annotation.</title>
        <authorList>
            <person name="Atibalentja N."/>
            <person name="Keating K."/>
            <person name="Fields C.J."/>
        </authorList>
    </citation>
    <scope>NUCLEOTIDE SEQUENCE</scope>
    <source>
        <strain evidence="2">Niue_2</strain>
        <tissue evidence="2">Leaf</tissue>
    </source>
</reference>
<protein>
    <submittedName>
        <fullName evidence="2">Uncharacterized protein</fullName>
    </submittedName>
</protein>
<dbReference type="AlphaFoldDB" id="A0A843U5I7"/>
<accession>A0A843U5I7</accession>
<proteinExistence type="predicted"/>
<dbReference type="EMBL" id="NMUH01000421">
    <property type="protein sequence ID" value="MQL78878.1"/>
    <property type="molecule type" value="Genomic_DNA"/>
</dbReference>
<keyword evidence="3" id="KW-1185">Reference proteome</keyword>
<gene>
    <name evidence="2" type="ORF">Taro_011299</name>
</gene>
<evidence type="ECO:0000313" key="2">
    <source>
        <dbReference type="EMBL" id="MQL78878.1"/>
    </source>
</evidence>
<feature type="signal peptide" evidence="1">
    <location>
        <begin position="1"/>
        <end position="19"/>
    </location>
</feature>
<evidence type="ECO:0000313" key="3">
    <source>
        <dbReference type="Proteomes" id="UP000652761"/>
    </source>
</evidence>
<name>A0A843U5I7_COLES</name>